<dbReference type="Pfam" id="PF01968">
    <property type="entry name" value="Hydantoinase_A"/>
    <property type="match status" value="1"/>
</dbReference>
<feature type="domain" description="Hydantoinase A/oxoprolinase" evidence="1">
    <location>
        <begin position="215"/>
        <end position="397"/>
    </location>
</feature>
<feature type="domain" description="Hydantoinase/oxoprolinase N-terminal" evidence="2">
    <location>
        <begin position="5"/>
        <end position="191"/>
    </location>
</feature>
<dbReference type="RefSeq" id="WP_146919269.1">
    <property type="nucleotide sequence ID" value="NZ_CP042430.1"/>
</dbReference>
<gene>
    <name evidence="3" type="ORF">FSW04_11260</name>
</gene>
<evidence type="ECO:0000313" key="4">
    <source>
        <dbReference type="Proteomes" id="UP000321805"/>
    </source>
</evidence>
<dbReference type="EMBL" id="CP042430">
    <property type="protein sequence ID" value="QEC48089.1"/>
    <property type="molecule type" value="Genomic_DNA"/>
</dbReference>
<name>A0A5B8U4N6_9ACTN</name>
<dbReference type="PANTHER" id="PTHR11365">
    <property type="entry name" value="5-OXOPROLINASE RELATED"/>
    <property type="match status" value="1"/>
</dbReference>
<reference evidence="3 4" key="1">
    <citation type="journal article" date="2018" name="J. Microbiol.">
        <title>Baekduia soli gen. nov., sp. nov., a novel bacterium isolated from the soil of Baekdu Mountain and proposal of a novel family name, Baekduiaceae fam. nov.</title>
        <authorList>
            <person name="An D.S."/>
            <person name="Siddiqi M.Z."/>
            <person name="Kim K.H."/>
            <person name="Yu H.S."/>
            <person name="Im W.T."/>
        </authorList>
    </citation>
    <scope>NUCLEOTIDE SEQUENCE [LARGE SCALE GENOMIC DNA]</scope>
    <source>
        <strain evidence="3 4">BR7-21</strain>
    </source>
</reference>
<sequence>MSGYRVSIDIGGTFTDCTIVDAGQAVTIAKAPSTPSDFSKGFIDALRAGAAALDLDLGELLRRTARMSHGTTVGINAVVSRTGARVGLISTAGHGDALRILNNTGRTNGQPVERILNYAASSLPDRFVRREDTIEVTERIDTFGDVVVALDEDEVLAAARRLLDQGVQTLAVSYLWSHLNPVHERRTRELLDAAHPDVYVSYGSELATRIGEYPRAATAVLNSYIGPLMRDYVTRLMDQLREHGYAERLLFAQCDGGLIDAADVIGRPVMTLESGPVGGVIASARAGAQTGHPNIIAADMGGTTFDVSVIAEGEPLVRDGVVVEQHDLFLRMVDVESVGAGGGSLAWIDPQSGALRVGPQSAGAVPGPVCYGRGGTQATVTDADLVLGLLNPDNFLGAG</sequence>
<protein>
    <submittedName>
        <fullName evidence="3">Hydantoinase/oxoprolinase family protein</fullName>
    </submittedName>
</protein>
<dbReference type="InterPro" id="IPR043129">
    <property type="entry name" value="ATPase_NBD"/>
</dbReference>
<proteinExistence type="predicted"/>
<dbReference type="Pfam" id="PF05378">
    <property type="entry name" value="Hydant_A_N"/>
    <property type="match status" value="1"/>
</dbReference>
<evidence type="ECO:0000313" key="3">
    <source>
        <dbReference type="EMBL" id="QEC48089.1"/>
    </source>
</evidence>
<dbReference type="InterPro" id="IPR045079">
    <property type="entry name" value="Oxoprolinase-like"/>
</dbReference>
<dbReference type="AlphaFoldDB" id="A0A5B8U4N6"/>
<dbReference type="GO" id="GO:0005829">
    <property type="term" value="C:cytosol"/>
    <property type="evidence" value="ECO:0007669"/>
    <property type="project" value="TreeGrafter"/>
</dbReference>
<organism evidence="3 4">
    <name type="scientific">Baekduia soli</name>
    <dbReference type="NCBI Taxonomy" id="496014"/>
    <lineage>
        <taxon>Bacteria</taxon>
        <taxon>Bacillati</taxon>
        <taxon>Actinomycetota</taxon>
        <taxon>Thermoleophilia</taxon>
        <taxon>Solirubrobacterales</taxon>
        <taxon>Baekduiaceae</taxon>
        <taxon>Baekduia</taxon>
    </lineage>
</organism>
<accession>A0A5B8U4N6</accession>
<dbReference type="KEGG" id="bsol:FSW04_11260"/>
<evidence type="ECO:0000259" key="1">
    <source>
        <dbReference type="Pfam" id="PF01968"/>
    </source>
</evidence>
<dbReference type="GO" id="GO:0017168">
    <property type="term" value="F:5-oxoprolinase (ATP-hydrolyzing) activity"/>
    <property type="evidence" value="ECO:0007669"/>
    <property type="project" value="TreeGrafter"/>
</dbReference>
<dbReference type="GO" id="GO:0006749">
    <property type="term" value="P:glutathione metabolic process"/>
    <property type="evidence" value="ECO:0007669"/>
    <property type="project" value="TreeGrafter"/>
</dbReference>
<dbReference type="PANTHER" id="PTHR11365:SF23">
    <property type="entry name" value="HYPOTHETICAL 5-OXOPROLINASE (EUROFUNG)-RELATED"/>
    <property type="match status" value="1"/>
</dbReference>
<dbReference type="InterPro" id="IPR008040">
    <property type="entry name" value="Hydant_A_N"/>
</dbReference>
<dbReference type="OrthoDB" id="9768323at2"/>
<dbReference type="InterPro" id="IPR002821">
    <property type="entry name" value="Hydantoinase_A"/>
</dbReference>
<dbReference type="Proteomes" id="UP000321805">
    <property type="component" value="Chromosome"/>
</dbReference>
<dbReference type="SUPFAM" id="SSF53067">
    <property type="entry name" value="Actin-like ATPase domain"/>
    <property type="match status" value="1"/>
</dbReference>
<keyword evidence="4" id="KW-1185">Reference proteome</keyword>
<evidence type="ECO:0000259" key="2">
    <source>
        <dbReference type="Pfam" id="PF05378"/>
    </source>
</evidence>